<evidence type="ECO:0000313" key="11">
    <source>
        <dbReference type="Proteomes" id="UP001138540"/>
    </source>
</evidence>
<name>A0ABR6NDV9_9SPHN</name>
<evidence type="ECO:0000259" key="8">
    <source>
        <dbReference type="PROSITE" id="PS50110"/>
    </source>
</evidence>
<protein>
    <recommendedName>
        <fullName evidence="5">Protein-glutamate methylesterase/protein-glutamine glutaminase</fullName>
        <ecNumber evidence="5">3.1.1.61</ecNumber>
        <ecNumber evidence="5">3.5.1.44</ecNumber>
    </recommendedName>
</protein>
<comment type="caution">
    <text evidence="10">The sequence shown here is derived from an EMBL/GenBank/DDBJ whole genome shotgun (WGS) entry which is preliminary data.</text>
</comment>
<dbReference type="PANTHER" id="PTHR42872:SF6">
    <property type="entry name" value="PROTEIN-GLUTAMATE METHYLESTERASE_PROTEIN-GLUTAMINE GLUTAMINASE"/>
    <property type="match status" value="1"/>
</dbReference>
<feature type="modified residue" description="4-aspartylphosphate" evidence="5 7">
    <location>
        <position position="53"/>
    </location>
</feature>
<evidence type="ECO:0000256" key="5">
    <source>
        <dbReference type="HAMAP-Rule" id="MF_00099"/>
    </source>
</evidence>
<organism evidence="10 11">
    <name type="scientific">Sphingobium lignivorans</name>
    <dbReference type="NCBI Taxonomy" id="2735886"/>
    <lineage>
        <taxon>Bacteria</taxon>
        <taxon>Pseudomonadati</taxon>
        <taxon>Pseudomonadota</taxon>
        <taxon>Alphaproteobacteria</taxon>
        <taxon>Sphingomonadales</taxon>
        <taxon>Sphingomonadaceae</taxon>
        <taxon>Sphingobium</taxon>
    </lineage>
</organism>
<evidence type="ECO:0000256" key="7">
    <source>
        <dbReference type="PROSITE-ProRule" id="PRU00169"/>
    </source>
</evidence>
<comment type="function">
    <text evidence="5">Involved in chemotaxis. Part of a chemotaxis signal transduction system that modulates chemotaxis in response to various stimuli. Catalyzes the demethylation of specific methylglutamate residues introduced into the chemoreceptors (methyl-accepting chemotaxis proteins or MCP) by CheR. Also mediates the irreversible deamidation of specific glutamine residues to glutamic acid.</text>
</comment>
<keyword evidence="5 7" id="KW-0597">Phosphoprotein</keyword>
<feature type="domain" description="Response regulatory" evidence="8">
    <location>
        <begin position="3"/>
        <end position="119"/>
    </location>
</feature>
<comment type="domain">
    <text evidence="5">Contains a C-terminal catalytic domain, and an N-terminal region which modulates catalytic activity.</text>
</comment>
<dbReference type="NCBIfam" id="NF001965">
    <property type="entry name" value="PRK00742.1"/>
    <property type="match status" value="1"/>
</dbReference>
<dbReference type="EC" id="3.5.1.44" evidence="5"/>
<keyword evidence="1 5" id="KW-0963">Cytoplasm</keyword>
<comment type="subcellular location">
    <subcellularLocation>
        <location evidence="5">Cytoplasm</location>
    </subcellularLocation>
</comment>
<feature type="active site" evidence="5 6">
    <location>
        <position position="303"/>
    </location>
</feature>
<dbReference type="SUPFAM" id="SSF52172">
    <property type="entry name" value="CheY-like"/>
    <property type="match status" value="1"/>
</dbReference>
<reference evidence="10 11" key="1">
    <citation type="submission" date="2020-08" db="EMBL/GenBank/DDBJ databases">
        <title>Exploring microbial biodiversity for novel pathways involved in the catabolism of aromatic compounds derived from lignin.</title>
        <authorList>
            <person name="Elkins J."/>
        </authorList>
    </citation>
    <scope>NUCLEOTIDE SEQUENCE [LARGE SCALE GENOMIC DNA]</scope>
    <source>
        <strain evidence="10 11">B1D3A</strain>
    </source>
</reference>
<dbReference type="Pfam" id="PF00072">
    <property type="entry name" value="Response_reg"/>
    <property type="match status" value="1"/>
</dbReference>
<dbReference type="Gene3D" id="3.40.50.2300">
    <property type="match status" value="1"/>
</dbReference>
<feature type="domain" description="CheB-type methylesterase" evidence="9">
    <location>
        <begin position="167"/>
        <end position="360"/>
    </location>
</feature>
<dbReference type="GO" id="GO:0008984">
    <property type="term" value="F:protein-glutamate methylesterase activity"/>
    <property type="evidence" value="ECO:0007669"/>
    <property type="project" value="UniProtKB-EC"/>
</dbReference>
<proteinExistence type="inferred from homology"/>
<evidence type="ECO:0000256" key="3">
    <source>
        <dbReference type="ARBA" id="ARBA00022801"/>
    </source>
</evidence>
<dbReference type="SMART" id="SM00448">
    <property type="entry name" value="REC"/>
    <property type="match status" value="1"/>
</dbReference>
<evidence type="ECO:0000256" key="2">
    <source>
        <dbReference type="ARBA" id="ARBA00022500"/>
    </source>
</evidence>
<dbReference type="Pfam" id="PF01339">
    <property type="entry name" value="CheB_methylest"/>
    <property type="match status" value="1"/>
</dbReference>
<comment type="PTM">
    <text evidence="5">Phosphorylated by CheA. Phosphorylation of the N-terminal regulatory domain activates the methylesterase activity.</text>
</comment>
<dbReference type="InterPro" id="IPR000673">
    <property type="entry name" value="Sig_transdc_resp-reg_Me-estase"/>
</dbReference>
<evidence type="ECO:0000313" key="10">
    <source>
        <dbReference type="EMBL" id="MBB5985426.1"/>
    </source>
</evidence>
<dbReference type="InterPro" id="IPR035909">
    <property type="entry name" value="CheB_C"/>
</dbReference>
<dbReference type="PROSITE" id="PS50122">
    <property type="entry name" value="CHEB"/>
    <property type="match status" value="1"/>
</dbReference>
<keyword evidence="2 5" id="KW-0145">Chemotaxis</keyword>
<comment type="similarity">
    <text evidence="5">Belongs to the CheB family.</text>
</comment>
<dbReference type="InterPro" id="IPR001789">
    <property type="entry name" value="Sig_transdc_resp-reg_receiver"/>
</dbReference>
<dbReference type="PROSITE" id="PS50110">
    <property type="entry name" value="RESPONSE_REGULATORY"/>
    <property type="match status" value="1"/>
</dbReference>
<evidence type="ECO:0000256" key="6">
    <source>
        <dbReference type="PROSITE-ProRule" id="PRU00050"/>
    </source>
</evidence>
<dbReference type="RefSeq" id="WP_184151808.1">
    <property type="nucleotide sequence ID" value="NZ_JACHKA010000001.1"/>
</dbReference>
<dbReference type="InterPro" id="IPR011006">
    <property type="entry name" value="CheY-like_superfamily"/>
</dbReference>
<dbReference type="CDD" id="cd17541">
    <property type="entry name" value="REC_CheB-like"/>
    <property type="match status" value="1"/>
</dbReference>
<evidence type="ECO:0000256" key="4">
    <source>
        <dbReference type="ARBA" id="ARBA00048267"/>
    </source>
</evidence>
<keyword evidence="11" id="KW-1185">Reference proteome</keyword>
<dbReference type="SUPFAM" id="SSF52738">
    <property type="entry name" value="Methylesterase CheB, C-terminal domain"/>
    <property type="match status" value="1"/>
</dbReference>
<comment type="catalytic activity">
    <reaction evidence="4 5">
        <text>[protein]-L-glutamate 5-O-methyl ester + H2O = L-glutamyl-[protein] + methanol + H(+)</text>
        <dbReference type="Rhea" id="RHEA:23236"/>
        <dbReference type="Rhea" id="RHEA-COMP:10208"/>
        <dbReference type="Rhea" id="RHEA-COMP:10311"/>
        <dbReference type="ChEBI" id="CHEBI:15377"/>
        <dbReference type="ChEBI" id="CHEBI:15378"/>
        <dbReference type="ChEBI" id="CHEBI:17790"/>
        <dbReference type="ChEBI" id="CHEBI:29973"/>
        <dbReference type="ChEBI" id="CHEBI:82795"/>
        <dbReference type="EC" id="3.1.1.61"/>
    </reaction>
</comment>
<evidence type="ECO:0000259" key="9">
    <source>
        <dbReference type="PROSITE" id="PS50122"/>
    </source>
</evidence>
<dbReference type="EC" id="3.1.1.61" evidence="5"/>
<dbReference type="Proteomes" id="UP001138540">
    <property type="component" value="Unassembled WGS sequence"/>
</dbReference>
<dbReference type="CDD" id="cd16432">
    <property type="entry name" value="CheB_Rec"/>
    <property type="match status" value="1"/>
</dbReference>
<dbReference type="PIRSF" id="PIRSF000876">
    <property type="entry name" value="RR_chemtxs_CheB"/>
    <property type="match status" value="1"/>
</dbReference>
<accession>A0ABR6NDV9</accession>
<evidence type="ECO:0000256" key="1">
    <source>
        <dbReference type="ARBA" id="ARBA00022490"/>
    </source>
</evidence>
<dbReference type="PANTHER" id="PTHR42872">
    <property type="entry name" value="PROTEIN-GLUTAMATE METHYLESTERASE/PROTEIN-GLUTAMINE GLUTAMINASE"/>
    <property type="match status" value="1"/>
</dbReference>
<comment type="catalytic activity">
    <reaction evidence="5">
        <text>L-glutaminyl-[protein] + H2O = L-glutamyl-[protein] + NH4(+)</text>
        <dbReference type="Rhea" id="RHEA:16441"/>
        <dbReference type="Rhea" id="RHEA-COMP:10207"/>
        <dbReference type="Rhea" id="RHEA-COMP:10208"/>
        <dbReference type="ChEBI" id="CHEBI:15377"/>
        <dbReference type="ChEBI" id="CHEBI:28938"/>
        <dbReference type="ChEBI" id="CHEBI:29973"/>
        <dbReference type="ChEBI" id="CHEBI:30011"/>
        <dbReference type="EC" id="3.5.1.44"/>
    </reaction>
</comment>
<gene>
    <name evidence="5" type="primary">cheB</name>
    <name evidence="10" type="ORF">HNP60_001400</name>
</gene>
<dbReference type="InterPro" id="IPR008248">
    <property type="entry name" value="CheB-like"/>
</dbReference>
<dbReference type="EMBL" id="JACHKA010000001">
    <property type="protein sequence ID" value="MBB5985426.1"/>
    <property type="molecule type" value="Genomic_DNA"/>
</dbReference>
<dbReference type="HAMAP" id="MF_00099">
    <property type="entry name" value="CheB_chemtxs"/>
    <property type="match status" value="1"/>
</dbReference>
<dbReference type="Gene3D" id="3.40.50.180">
    <property type="entry name" value="Methylesterase CheB, C-terminal domain"/>
    <property type="match status" value="1"/>
</dbReference>
<keyword evidence="3 5" id="KW-0378">Hydrolase</keyword>
<sequence>MTKLLIVDDSPLMRKLLTEIFVEAGGFDLAVARDGGEALEQLHAFAPDVVTLDIHMPGLDGLACLDRIMVERPTPVVMVSSLTEEGAEETLEALSLGAVDFVAKPRGPLSLEIDNVAALLVQKVRAAAGARLSRATRLTDRVRLRTARPPRPARPAKRAARRKASGKLEGVAAVLVGVSTGGPPALDVLLEPIPADFPWPIVIAQHMPRSFTGPLARRLDGRCAISVVEVTRPTPLQPGHAYIGRGDADLLVSRRSAGVVAMPAPARPDLHWHPNTDRLVESAIAALGAQALVGVLMTGMGSDGAKAMAALRQGGGHVIAQDAGTSVVWGMPGALVALEGADLILPLPEIAPQLIDWAVG</sequence>
<feature type="active site" evidence="5 6">
    <location>
        <position position="179"/>
    </location>
</feature>
<feature type="active site" evidence="5 6">
    <location>
        <position position="206"/>
    </location>
</feature>